<evidence type="ECO:0000313" key="2">
    <source>
        <dbReference type="Proteomes" id="UP000327085"/>
    </source>
</evidence>
<keyword evidence="1" id="KW-0418">Kinase</keyword>
<accession>A0A5E4E9E1</accession>
<dbReference type="GO" id="GO:0016301">
    <property type="term" value="F:kinase activity"/>
    <property type="evidence" value="ECO:0007669"/>
    <property type="project" value="UniProtKB-KW"/>
</dbReference>
<organism evidence="1 2">
    <name type="scientific">Prunus dulcis</name>
    <name type="common">Almond</name>
    <name type="synonym">Amygdalus dulcis</name>
    <dbReference type="NCBI Taxonomy" id="3755"/>
    <lineage>
        <taxon>Eukaryota</taxon>
        <taxon>Viridiplantae</taxon>
        <taxon>Streptophyta</taxon>
        <taxon>Embryophyta</taxon>
        <taxon>Tracheophyta</taxon>
        <taxon>Spermatophyta</taxon>
        <taxon>Magnoliopsida</taxon>
        <taxon>eudicotyledons</taxon>
        <taxon>Gunneridae</taxon>
        <taxon>Pentapetalae</taxon>
        <taxon>rosids</taxon>
        <taxon>fabids</taxon>
        <taxon>Rosales</taxon>
        <taxon>Rosaceae</taxon>
        <taxon>Amygdaloideae</taxon>
        <taxon>Amygdaleae</taxon>
        <taxon>Prunus</taxon>
    </lineage>
</organism>
<dbReference type="Proteomes" id="UP000327085">
    <property type="component" value="Chromosome 2"/>
</dbReference>
<dbReference type="Gramene" id="VVA12344">
    <property type="protein sequence ID" value="VVA12344"/>
    <property type="gene ID" value="Prudul26B023801"/>
</dbReference>
<keyword evidence="1" id="KW-0675">Receptor</keyword>
<gene>
    <name evidence="1" type="ORF">ALMOND_2B023801</name>
</gene>
<sequence>MREVAIKLEVMAWDFSAAKGLAKLNFFPSPPPKETGDHFLGSSSNAQLLHVRREHDE</sequence>
<dbReference type="AlphaFoldDB" id="A0A5E4E9E1"/>
<dbReference type="EMBL" id="CABIKO010000005">
    <property type="protein sequence ID" value="VVA12344.1"/>
    <property type="molecule type" value="Genomic_DNA"/>
</dbReference>
<proteinExistence type="predicted"/>
<name>A0A5E4E9E1_PRUDU</name>
<keyword evidence="1" id="KW-0808">Transferase</keyword>
<dbReference type="InParanoid" id="A0A5E4E9E1"/>
<evidence type="ECO:0000313" key="1">
    <source>
        <dbReference type="EMBL" id="VVA12344.1"/>
    </source>
</evidence>
<protein>
    <submittedName>
        <fullName evidence="1">PREDICTED: wall-associated receptor kinase</fullName>
    </submittedName>
</protein>
<reference evidence="2" key="1">
    <citation type="journal article" date="2020" name="Plant J.">
        <title>Transposons played a major role in the diversification between the closely related almond and peach genomes: results from the almond genome sequence.</title>
        <authorList>
            <person name="Alioto T."/>
            <person name="Alexiou K.G."/>
            <person name="Bardil A."/>
            <person name="Barteri F."/>
            <person name="Castanera R."/>
            <person name="Cruz F."/>
            <person name="Dhingra A."/>
            <person name="Duval H."/>
            <person name="Fernandez I Marti A."/>
            <person name="Frias L."/>
            <person name="Galan B."/>
            <person name="Garcia J.L."/>
            <person name="Howad W."/>
            <person name="Gomez-Garrido J."/>
            <person name="Gut M."/>
            <person name="Julca I."/>
            <person name="Morata J."/>
            <person name="Puigdomenech P."/>
            <person name="Ribeca P."/>
            <person name="Rubio Cabetas M.J."/>
            <person name="Vlasova A."/>
            <person name="Wirthensohn M."/>
            <person name="Garcia-Mas J."/>
            <person name="Gabaldon T."/>
            <person name="Casacuberta J.M."/>
            <person name="Arus P."/>
        </authorList>
    </citation>
    <scope>NUCLEOTIDE SEQUENCE [LARGE SCALE GENOMIC DNA]</scope>
    <source>
        <strain evidence="2">cv. Texas</strain>
    </source>
</reference>